<dbReference type="EMBL" id="CZCZ02000016">
    <property type="protein sequence ID" value="CAC5345419.1"/>
    <property type="molecule type" value="Genomic_DNA"/>
</dbReference>
<keyword evidence="2" id="KW-1185">Reference proteome</keyword>
<proteinExistence type="predicted"/>
<evidence type="ECO:0000313" key="1">
    <source>
        <dbReference type="EMBL" id="CAC5345419.1"/>
    </source>
</evidence>
<organism evidence="1 2">
    <name type="scientific">Planktothrix rubescens CCAP 1459/22</name>
    <dbReference type="NCBI Taxonomy" id="329571"/>
    <lineage>
        <taxon>Bacteria</taxon>
        <taxon>Bacillati</taxon>
        <taxon>Cyanobacteriota</taxon>
        <taxon>Cyanophyceae</taxon>
        <taxon>Oscillatoriophycideae</taxon>
        <taxon>Oscillatoriales</taxon>
        <taxon>Microcoleaceae</taxon>
        <taxon>Planktothrix</taxon>
    </lineage>
</organism>
<gene>
    <name evidence="1" type="ORF">PLAN_60434</name>
</gene>
<protein>
    <submittedName>
        <fullName evidence="1">Uncharacterized protein</fullName>
    </submittedName>
</protein>
<reference evidence="1" key="1">
    <citation type="submission" date="2020-05" db="EMBL/GenBank/DDBJ databases">
        <authorList>
            <consortium name="Genoscope - CEA"/>
            <person name="William W."/>
        </authorList>
    </citation>
    <scope>NUCLEOTIDE SEQUENCE [LARGE SCALE GENOMIC DNA]</scope>
    <source>
        <strain evidence="1">PCC 7821</strain>
    </source>
</reference>
<sequence length="65" mass="7666">MVGVIHELPLQSELNLKKYDNSNRIAIALFLHSYQLFVYYPLPITDLSELRRLTQIKIREILLNP</sequence>
<dbReference type="Proteomes" id="UP000196521">
    <property type="component" value="Unassembled WGS sequence"/>
</dbReference>
<accession>A0A6J7ZNT8</accession>
<evidence type="ECO:0000313" key="2">
    <source>
        <dbReference type="Proteomes" id="UP000196521"/>
    </source>
</evidence>
<comment type="caution">
    <text evidence="1">The sequence shown here is derived from an EMBL/GenBank/DDBJ whole genome shotgun (WGS) entry which is preliminary data.</text>
</comment>
<dbReference type="AlphaFoldDB" id="A0A6J7ZNT8"/>
<name>A0A6J7ZNT8_PLARU</name>